<dbReference type="InterPro" id="IPR013083">
    <property type="entry name" value="Znf_RING/FYVE/PHD"/>
</dbReference>
<name>A0A6C0CB04_9ZZZZ</name>
<sequence>MEVKLLPILSKLPNLPKLTTLLPPFCAFMIDDIVTCNICLEDNDGNIEVDGCISGRGKRRLITSCGHIFHKKCLQQWTAASLKGSLCGLISCPCCRGPVYMDEESNETKKKLFAALARCDCCIRHQKDKPTSYTYDPDLDNRTMSKAQETALYTLSAEDYKYWCQVNSWRRMDEREWCDCHCRTRMRTMVRRIPPPIPHDLFNK</sequence>
<dbReference type="InterPro" id="IPR027370">
    <property type="entry name" value="Znf-RING_euk"/>
</dbReference>
<dbReference type="InterPro" id="IPR001841">
    <property type="entry name" value="Znf_RING"/>
</dbReference>
<feature type="domain" description="RING-type" evidence="4">
    <location>
        <begin position="36"/>
        <end position="96"/>
    </location>
</feature>
<evidence type="ECO:0000256" key="1">
    <source>
        <dbReference type="ARBA" id="ARBA00022723"/>
    </source>
</evidence>
<reference evidence="5" key="1">
    <citation type="journal article" date="2020" name="Nature">
        <title>Giant virus diversity and host interactions through global metagenomics.</title>
        <authorList>
            <person name="Schulz F."/>
            <person name="Roux S."/>
            <person name="Paez-Espino D."/>
            <person name="Jungbluth S."/>
            <person name="Walsh D.A."/>
            <person name="Denef V.J."/>
            <person name="McMahon K.D."/>
            <person name="Konstantinidis K.T."/>
            <person name="Eloe-Fadrosh E.A."/>
            <person name="Kyrpides N.C."/>
            <person name="Woyke T."/>
        </authorList>
    </citation>
    <scope>NUCLEOTIDE SEQUENCE</scope>
    <source>
        <strain evidence="5">GVMAG-M-3300020523-10</strain>
    </source>
</reference>
<accession>A0A6C0CB04</accession>
<keyword evidence="3" id="KW-0862">Zinc</keyword>
<dbReference type="SUPFAM" id="SSF57850">
    <property type="entry name" value="RING/U-box"/>
    <property type="match status" value="1"/>
</dbReference>
<dbReference type="Gene3D" id="3.30.40.10">
    <property type="entry name" value="Zinc/RING finger domain, C3HC4 (zinc finger)"/>
    <property type="match status" value="1"/>
</dbReference>
<evidence type="ECO:0000256" key="3">
    <source>
        <dbReference type="ARBA" id="ARBA00022833"/>
    </source>
</evidence>
<dbReference type="EMBL" id="MN739379">
    <property type="protein sequence ID" value="QHT01611.1"/>
    <property type="molecule type" value="Genomic_DNA"/>
</dbReference>
<evidence type="ECO:0000313" key="5">
    <source>
        <dbReference type="EMBL" id="QHT01611.1"/>
    </source>
</evidence>
<dbReference type="SMART" id="SM00184">
    <property type="entry name" value="RING"/>
    <property type="match status" value="1"/>
</dbReference>
<keyword evidence="1" id="KW-0479">Metal-binding</keyword>
<organism evidence="5">
    <name type="scientific">viral metagenome</name>
    <dbReference type="NCBI Taxonomy" id="1070528"/>
    <lineage>
        <taxon>unclassified sequences</taxon>
        <taxon>metagenomes</taxon>
        <taxon>organismal metagenomes</taxon>
    </lineage>
</organism>
<protein>
    <recommendedName>
        <fullName evidence="4">RING-type domain-containing protein</fullName>
    </recommendedName>
</protein>
<evidence type="ECO:0000259" key="4">
    <source>
        <dbReference type="PROSITE" id="PS50089"/>
    </source>
</evidence>
<dbReference type="PROSITE" id="PS50089">
    <property type="entry name" value="ZF_RING_2"/>
    <property type="match status" value="1"/>
</dbReference>
<evidence type="ECO:0000256" key="2">
    <source>
        <dbReference type="ARBA" id="ARBA00022771"/>
    </source>
</evidence>
<proteinExistence type="predicted"/>
<dbReference type="Pfam" id="PF13445">
    <property type="entry name" value="zf-RING_UBOX"/>
    <property type="match status" value="1"/>
</dbReference>
<dbReference type="AlphaFoldDB" id="A0A6C0CB04"/>
<keyword evidence="2" id="KW-0863">Zinc-finger</keyword>